<dbReference type="SMART" id="SM00100">
    <property type="entry name" value="cNMP"/>
    <property type="match status" value="1"/>
</dbReference>
<dbReference type="InterPro" id="IPR050397">
    <property type="entry name" value="Env_Response_Regulators"/>
</dbReference>
<dbReference type="PANTHER" id="PTHR24567">
    <property type="entry name" value="CRP FAMILY TRANSCRIPTIONAL REGULATORY PROTEIN"/>
    <property type="match status" value="1"/>
</dbReference>
<name>A0ABV7L9L4_9PROT</name>
<protein>
    <submittedName>
        <fullName evidence="2">Cyclic nucleotide-binding domain-containing protein</fullName>
    </submittedName>
</protein>
<dbReference type="EMBL" id="JBHRTR010000054">
    <property type="protein sequence ID" value="MFC3231043.1"/>
    <property type="molecule type" value="Genomic_DNA"/>
</dbReference>
<dbReference type="InterPro" id="IPR000595">
    <property type="entry name" value="cNMP-bd_dom"/>
</dbReference>
<organism evidence="2 3">
    <name type="scientific">Marinibaculum pumilum</name>
    <dbReference type="NCBI Taxonomy" id="1766165"/>
    <lineage>
        <taxon>Bacteria</taxon>
        <taxon>Pseudomonadati</taxon>
        <taxon>Pseudomonadota</taxon>
        <taxon>Alphaproteobacteria</taxon>
        <taxon>Rhodospirillales</taxon>
        <taxon>Rhodospirillaceae</taxon>
        <taxon>Marinibaculum</taxon>
    </lineage>
</organism>
<evidence type="ECO:0000313" key="3">
    <source>
        <dbReference type="Proteomes" id="UP001595528"/>
    </source>
</evidence>
<reference evidence="3" key="1">
    <citation type="journal article" date="2019" name="Int. J. Syst. Evol. Microbiol.">
        <title>The Global Catalogue of Microorganisms (GCM) 10K type strain sequencing project: providing services to taxonomists for standard genome sequencing and annotation.</title>
        <authorList>
            <consortium name="The Broad Institute Genomics Platform"/>
            <consortium name="The Broad Institute Genome Sequencing Center for Infectious Disease"/>
            <person name="Wu L."/>
            <person name="Ma J."/>
        </authorList>
    </citation>
    <scope>NUCLEOTIDE SEQUENCE [LARGE SCALE GENOMIC DNA]</scope>
    <source>
        <strain evidence="3">KCTC 42964</strain>
    </source>
</reference>
<dbReference type="RefSeq" id="WP_379906510.1">
    <property type="nucleotide sequence ID" value="NZ_JBHRTR010000054.1"/>
</dbReference>
<evidence type="ECO:0000259" key="1">
    <source>
        <dbReference type="PROSITE" id="PS50042"/>
    </source>
</evidence>
<sequence>MRKVLYVLGQLSDEDVDWLAEAGERRSVAPQEPLVREGEAIEWIFFVLDGQVVVSVSGAGELARLGAGEIVGEMSLVDARAPSASVHAVQPTTVLAVPKAAVLSRLERDIAFAARFYKAVATFLSHRMRYTVQTLGYARGGEPSIDDMASQADEVDINLLDTVSKAGARFDRLLKRVMAPARR</sequence>
<dbReference type="CDD" id="cd00038">
    <property type="entry name" value="CAP_ED"/>
    <property type="match status" value="1"/>
</dbReference>
<comment type="caution">
    <text evidence="2">The sequence shown here is derived from an EMBL/GenBank/DDBJ whole genome shotgun (WGS) entry which is preliminary data.</text>
</comment>
<dbReference type="InterPro" id="IPR014710">
    <property type="entry name" value="RmlC-like_jellyroll"/>
</dbReference>
<dbReference type="InterPro" id="IPR018490">
    <property type="entry name" value="cNMP-bd_dom_sf"/>
</dbReference>
<dbReference type="Proteomes" id="UP001595528">
    <property type="component" value="Unassembled WGS sequence"/>
</dbReference>
<accession>A0ABV7L9L4</accession>
<keyword evidence="3" id="KW-1185">Reference proteome</keyword>
<dbReference type="Gene3D" id="2.60.120.10">
    <property type="entry name" value="Jelly Rolls"/>
    <property type="match status" value="1"/>
</dbReference>
<proteinExistence type="predicted"/>
<gene>
    <name evidence="2" type="ORF">ACFOGJ_27600</name>
</gene>
<dbReference type="PANTHER" id="PTHR24567:SF74">
    <property type="entry name" value="HTH-TYPE TRANSCRIPTIONAL REGULATOR ARCR"/>
    <property type="match status" value="1"/>
</dbReference>
<feature type="domain" description="Cyclic nucleotide-binding" evidence="1">
    <location>
        <begin position="7"/>
        <end position="99"/>
    </location>
</feature>
<dbReference type="Pfam" id="PF00027">
    <property type="entry name" value="cNMP_binding"/>
    <property type="match status" value="1"/>
</dbReference>
<evidence type="ECO:0000313" key="2">
    <source>
        <dbReference type="EMBL" id="MFC3231043.1"/>
    </source>
</evidence>
<dbReference type="PROSITE" id="PS50042">
    <property type="entry name" value="CNMP_BINDING_3"/>
    <property type="match status" value="1"/>
</dbReference>
<dbReference type="SUPFAM" id="SSF51206">
    <property type="entry name" value="cAMP-binding domain-like"/>
    <property type="match status" value="1"/>
</dbReference>